<name>A0A0D6PYW6_KOMEU</name>
<gene>
    <name evidence="3" type="ORF">Geu3261_0068_003</name>
</gene>
<sequence length="190" mass="20671">MTDFITDFADQADILPVVLTVACIMGLRGWWQGMYVWSVVIVLTLGVMLLLKIAGLYYAWLTQTVVISPSGHVASACVAYGGLLVLLWRRQLVRYPVAMLVPLLGVAVVIGYTRLQLQAHTMGEVIVGALVGCIGGMVLGMKCGPVPPSLWGYLLPCVVCIAMVFHGFHMGAETTIRHVFSPEELFPTHL</sequence>
<evidence type="ECO:0000313" key="4">
    <source>
        <dbReference type="Proteomes" id="UP000032675"/>
    </source>
</evidence>
<dbReference type="SUPFAM" id="SSF48317">
    <property type="entry name" value="Acid phosphatase/Vanadium-dependent haloperoxidase"/>
    <property type="match status" value="1"/>
</dbReference>
<proteinExistence type="predicted"/>
<dbReference type="InterPro" id="IPR036938">
    <property type="entry name" value="PAP2/HPO_sf"/>
</dbReference>
<dbReference type="Gene3D" id="1.20.144.10">
    <property type="entry name" value="Phosphatidic acid phosphatase type 2/haloperoxidase"/>
    <property type="match status" value="1"/>
</dbReference>
<feature type="transmembrane region" description="Helical" evidence="1">
    <location>
        <begin position="150"/>
        <end position="168"/>
    </location>
</feature>
<feature type="transmembrane region" description="Helical" evidence="1">
    <location>
        <begin position="95"/>
        <end position="113"/>
    </location>
</feature>
<feature type="transmembrane region" description="Helical" evidence="1">
    <location>
        <begin position="12"/>
        <end position="31"/>
    </location>
</feature>
<protein>
    <submittedName>
        <fullName evidence="3">Phosphoesterase</fullName>
    </submittedName>
</protein>
<dbReference type="AlphaFoldDB" id="A0A0D6PYW6"/>
<dbReference type="InterPro" id="IPR000326">
    <property type="entry name" value="PAP2/HPO"/>
</dbReference>
<evidence type="ECO:0000259" key="2">
    <source>
        <dbReference type="Pfam" id="PF01569"/>
    </source>
</evidence>
<keyword evidence="1" id="KW-0472">Membrane</keyword>
<feature type="transmembrane region" description="Helical" evidence="1">
    <location>
        <begin position="72"/>
        <end position="89"/>
    </location>
</feature>
<dbReference type="Pfam" id="PF01569">
    <property type="entry name" value="PAP2"/>
    <property type="match status" value="1"/>
</dbReference>
<feature type="transmembrane region" description="Helical" evidence="1">
    <location>
        <begin position="125"/>
        <end position="144"/>
    </location>
</feature>
<feature type="transmembrane region" description="Helical" evidence="1">
    <location>
        <begin position="37"/>
        <end position="60"/>
    </location>
</feature>
<keyword evidence="1" id="KW-1133">Transmembrane helix</keyword>
<organism evidence="3 4">
    <name type="scientific">Komagataeibacter europaeus NBRC 3261</name>
    <dbReference type="NCBI Taxonomy" id="1234669"/>
    <lineage>
        <taxon>Bacteria</taxon>
        <taxon>Pseudomonadati</taxon>
        <taxon>Pseudomonadota</taxon>
        <taxon>Alphaproteobacteria</taxon>
        <taxon>Acetobacterales</taxon>
        <taxon>Acetobacteraceae</taxon>
        <taxon>Komagataeibacter</taxon>
    </lineage>
</organism>
<dbReference type="EMBL" id="BANI01000062">
    <property type="protein sequence ID" value="GAN96374.1"/>
    <property type="molecule type" value="Genomic_DNA"/>
</dbReference>
<accession>A0A0D6PYW6</accession>
<dbReference type="Proteomes" id="UP000032675">
    <property type="component" value="Unassembled WGS sequence"/>
</dbReference>
<feature type="domain" description="Phosphatidic acid phosphatase type 2/haloperoxidase" evidence="2">
    <location>
        <begin position="69"/>
        <end position="136"/>
    </location>
</feature>
<keyword evidence="1" id="KW-0812">Transmembrane</keyword>
<dbReference type="RefSeq" id="WP_010509836.1">
    <property type="nucleotide sequence ID" value="NZ_BANI01000062.1"/>
</dbReference>
<reference evidence="3 4" key="1">
    <citation type="submission" date="2012-11" db="EMBL/GenBank/DDBJ databases">
        <title>Whole genome sequence of Gluconacetobacter europaeus NBRC3261.</title>
        <authorList>
            <person name="Azuma Y."/>
            <person name="Higashiura N."/>
            <person name="Hirakawa H."/>
            <person name="Matsushita K."/>
        </authorList>
    </citation>
    <scope>NUCLEOTIDE SEQUENCE [LARGE SCALE GENOMIC DNA]</scope>
    <source>
        <strain evidence="3 4">NBRC 3261</strain>
    </source>
</reference>
<comment type="caution">
    <text evidence="3">The sequence shown here is derived from an EMBL/GenBank/DDBJ whole genome shotgun (WGS) entry which is preliminary data.</text>
</comment>
<evidence type="ECO:0000313" key="3">
    <source>
        <dbReference type="EMBL" id="GAN96374.1"/>
    </source>
</evidence>
<evidence type="ECO:0000256" key="1">
    <source>
        <dbReference type="SAM" id="Phobius"/>
    </source>
</evidence>